<dbReference type="Proteomes" id="UP001493487">
    <property type="component" value="Unassembled WGS sequence"/>
</dbReference>
<dbReference type="EMBL" id="JASKHM010000009">
    <property type="protein sequence ID" value="MEQ4484114.1"/>
    <property type="molecule type" value="Genomic_DNA"/>
</dbReference>
<feature type="domain" description="HAMP" evidence="10">
    <location>
        <begin position="338"/>
        <end position="390"/>
    </location>
</feature>
<dbReference type="SUPFAM" id="SSF55874">
    <property type="entry name" value="ATPase domain of HSP90 chaperone/DNA topoisomerase II/histidine kinase"/>
    <property type="match status" value="1"/>
</dbReference>
<evidence type="ECO:0000256" key="4">
    <source>
        <dbReference type="ARBA" id="ARBA00022679"/>
    </source>
</evidence>
<dbReference type="EC" id="2.7.13.3" evidence="11"/>
<dbReference type="PANTHER" id="PTHR34220:SF7">
    <property type="entry name" value="SENSOR HISTIDINE KINASE YPDA"/>
    <property type="match status" value="1"/>
</dbReference>
<organism evidence="11 12">
    <name type="scientific">Cohnella silvisoli</name>
    <dbReference type="NCBI Taxonomy" id="2873699"/>
    <lineage>
        <taxon>Bacteria</taxon>
        <taxon>Bacillati</taxon>
        <taxon>Bacillota</taxon>
        <taxon>Bacilli</taxon>
        <taxon>Bacillales</taxon>
        <taxon>Paenibacillaceae</taxon>
        <taxon>Cohnella</taxon>
    </lineage>
</organism>
<dbReference type="SMART" id="SM00304">
    <property type="entry name" value="HAMP"/>
    <property type="match status" value="1"/>
</dbReference>
<comment type="caution">
    <text evidence="11">The sequence shown here is derived from an EMBL/GenBank/DDBJ whole genome shotgun (WGS) entry which is preliminary data.</text>
</comment>
<evidence type="ECO:0000313" key="12">
    <source>
        <dbReference type="Proteomes" id="UP001493487"/>
    </source>
</evidence>
<dbReference type="Pfam" id="PF02743">
    <property type="entry name" value="dCache_1"/>
    <property type="match status" value="1"/>
</dbReference>
<evidence type="ECO:0000313" key="11">
    <source>
        <dbReference type="EMBL" id="MEQ4484114.1"/>
    </source>
</evidence>
<protein>
    <submittedName>
        <fullName evidence="11">Sensor histidine kinase</fullName>
        <ecNumber evidence="11">2.7.13.3</ecNumber>
    </submittedName>
</protein>
<proteinExistence type="predicted"/>
<dbReference type="Gene3D" id="6.10.340.10">
    <property type="match status" value="1"/>
</dbReference>
<dbReference type="InterPro" id="IPR036890">
    <property type="entry name" value="HATPase_C_sf"/>
</dbReference>
<dbReference type="SUPFAM" id="SSF158472">
    <property type="entry name" value="HAMP domain-like"/>
    <property type="match status" value="1"/>
</dbReference>
<dbReference type="Gene3D" id="3.30.565.10">
    <property type="entry name" value="Histidine kinase-like ATPase, C-terminal domain"/>
    <property type="match status" value="1"/>
</dbReference>
<keyword evidence="6 11" id="KW-0418">Kinase</keyword>
<dbReference type="Gene3D" id="3.30.450.20">
    <property type="entry name" value="PAS domain"/>
    <property type="match status" value="1"/>
</dbReference>
<accession>A0ABV1KVJ3</accession>
<dbReference type="InterPro" id="IPR010559">
    <property type="entry name" value="Sig_transdc_His_kin_internal"/>
</dbReference>
<evidence type="ECO:0000256" key="5">
    <source>
        <dbReference type="ARBA" id="ARBA00022692"/>
    </source>
</evidence>
<feature type="transmembrane region" description="Helical" evidence="9">
    <location>
        <begin position="317"/>
        <end position="336"/>
    </location>
</feature>
<feature type="transmembrane region" description="Helical" evidence="9">
    <location>
        <begin position="21"/>
        <end position="42"/>
    </location>
</feature>
<keyword evidence="8 9" id="KW-0472">Membrane</keyword>
<dbReference type="PANTHER" id="PTHR34220">
    <property type="entry name" value="SENSOR HISTIDINE KINASE YPDA"/>
    <property type="match status" value="1"/>
</dbReference>
<evidence type="ECO:0000256" key="3">
    <source>
        <dbReference type="ARBA" id="ARBA00022553"/>
    </source>
</evidence>
<evidence type="ECO:0000256" key="6">
    <source>
        <dbReference type="ARBA" id="ARBA00022777"/>
    </source>
</evidence>
<evidence type="ECO:0000256" key="7">
    <source>
        <dbReference type="ARBA" id="ARBA00022989"/>
    </source>
</evidence>
<gene>
    <name evidence="11" type="ORF">QJS35_17085</name>
</gene>
<keyword evidence="5 9" id="KW-0812">Transmembrane</keyword>
<reference evidence="11 12" key="1">
    <citation type="journal article" date="2023" name="Genome Announc.">
        <title>Pan-Genome Analyses of the Genus Cohnella and Proposal of the Novel Species Cohnella silvisoli sp. nov., Isolated from Forest Soil.</title>
        <authorList>
            <person name="Wang C."/>
            <person name="Mao L."/>
            <person name="Bao G."/>
            <person name="Zhu H."/>
        </authorList>
    </citation>
    <scope>NUCLEOTIDE SEQUENCE [LARGE SCALE GENOMIC DNA]</scope>
    <source>
        <strain evidence="11 12">NL03-T5-1</strain>
    </source>
</reference>
<dbReference type="GO" id="GO:0004673">
    <property type="term" value="F:protein histidine kinase activity"/>
    <property type="evidence" value="ECO:0007669"/>
    <property type="project" value="UniProtKB-EC"/>
</dbReference>
<sequence>MKQRKHSNIVKYMYQSISIKNKIFISNIVIIVISLSILALFANIVSSKAIVDKAVNNSSRELELIDKNLQTLISRAEDFSRILATDHRLQANLLKQMNFYANASVSSDSLGSLNIKNTLSEVISNIVQPSTQIAAASVMDSNNHLFDIGYADNASISTMMSPDLIRTIKEKQVPVWTNLFAFKYNNGTAENAFAVAKAVIHKDTGKTVGIVVLYLTERDIASIYLDNMKYKGGRFYILNKNGVVISSQNKNDLYKKFNEVSNLKIKNETSIGESLIRGSGKDKVLITAHSFDKLEWKIVSVIPIEEITVENKKINQLIVIIGFACLIFAFIVSFMLSRTITRPILRIAKTMKEIHLGHLNVRINNNSLDEIGLLAKGLNSLMDRIQKLIVENYEEQKTKADIEFKLLQSQVKPHFLYNTIETVISFIKLNMREEAIMASKYLANFYRVSLSKGNDIIKIRDEVQLTVSYLEIQKLRYVEYMDFTIDFDEGIMHYSIPKLTLQPIVENAIYHGLKQKNEKGILMIKGYQKDRYIEIEIYDDGAGMSVEAINKVLKPPVKQQTESTKHTDFGVGSVNNRIKILYGDEYGLDIESEVGMYTKVMIKLPLRDE</sequence>
<keyword evidence="3" id="KW-0597">Phosphoprotein</keyword>
<dbReference type="Pfam" id="PF00672">
    <property type="entry name" value="HAMP"/>
    <property type="match status" value="1"/>
</dbReference>
<evidence type="ECO:0000256" key="8">
    <source>
        <dbReference type="ARBA" id="ARBA00023136"/>
    </source>
</evidence>
<keyword evidence="2" id="KW-1003">Cell membrane</keyword>
<evidence type="ECO:0000256" key="1">
    <source>
        <dbReference type="ARBA" id="ARBA00004651"/>
    </source>
</evidence>
<evidence type="ECO:0000256" key="2">
    <source>
        <dbReference type="ARBA" id="ARBA00022475"/>
    </source>
</evidence>
<dbReference type="PROSITE" id="PS50885">
    <property type="entry name" value="HAMP"/>
    <property type="match status" value="1"/>
</dbReference>
<name>A0ABV1KVJ3_9BACL</name>
<dbReference type="Pfam" id="PF02518">
    <property type="entry name" value="HATPase_c"/>
    <property type="match status" value="1"/>
</dbReference>
<dbReference type="RefSeq" id="WP_232186482.1">
    <property type="nucleotide sequence ID" value="NZ_JAIOAP010000008.1"/>
</dbReference>
<evidence type="ECO:0000259" key="10">
    <source>
        <dbReference type="PROSITE" id="PS50885"/>
    </source>
</evidence>
<dbReference type="InterPro" id="IPR033479">
    <property type="entry name" value="dCache_1"/>
</dbReference>
<evidence type="ECO:0000256" key="9">
    <source>
        <dbReference type="SAM" id="Phobius"/>
    </source>
</evidence>
<dbReference type="InterPro" id="IPR050640">
    <property type="entry name" value="Bact_2-comp_sensor_kinase"/>
</dbReference>
<keyword evidence="4 11" id="KW-0808">Transferase</keyword>
<comment type="subcellular location">
    <subcellularLocation>
        <location evidence="1">Cell membrane</location>
        <topology evidence="1">Multi-pass membrane protein</topology>
    </subcellularLocation>
</comment>
<dbReference type="InterPro" id="IPR003594">
    <property type="entry name" value="HATPase_dom"/>
</dbReference>
<dbReference type="SMART" id="SM00387">
    <property type="entry name" value="HATPase_c"/>
    <property type="match status" value="1"/>
</dbReference>
<dbReference type="Pfam" id="PF06580">
    <property type="entry name" value="His_kinase"/>
    <property type="match status" value="1"/>
</dbReference>
<dbReference type="CDD" id="cd06225">
    <property type="entry name" value="HAMP"/>
    <property type="match status" value="1"/>
</dbReference>
<dbReference type="InterPro" id="IPR003660">
    <property type="entry name" value="HAMP_dom"/>
</dbReference>
<keyword evidence="12" id="KW-1185">Reference proteome</keyword>
<keyword evidence="7 9" id="KW-1133">Transmembrane helix</keyword>